<comment type="caution">
    <text evidence="3">The sequence shown here is derived from an EMBL/GenBank/DDBJ whole genome shotgun (WGS) entry which is preliminary data.</text>
</comment>
<feature type="transmembrane region" description="Helical" evidence="1">
    <location>
        <begin position="89"/>
        <end position="109"/>
    </location>
</feature>
<accession>S0FZJ1</accession>
<evidence type="ECO:0000313" key="3">
    <source>
        <dbReference type="EMBL" id="EMS73953.1"/>
    </source>
</evidence>
<organism evidence="3 4">
    <name type="scientific">Ruminiclostridium cellobioparum subsp. termitidis CT1112</name>
    <dbReference type="NCBI Taxonomy" id="1195236"/>
    <lineage>
        <taxon>Bacteria</taxon>
        <taxon>Bacillati</taxon>
        <taxon>Bacillota</taxon>
        <taxon>Clostridia</taxon>
        <taxon>Eubacteriales</taxon>
        <taxon>Oscillospiraceae</taxon>
        <taxon>Ruminiclostridium</taxon>
    </lineage>
</organism>
<evidence type="ECO:0000313" key="4">
    <source>
        <dbReference type="Proteomes" id="UP000014155"/>
    </source>
</evidence>
<keyword evidence="4" id="KW-1185">Reference proteome</keyword>
<evidence type="ECO:0000259" key="2">
    <source>
        <dbReference type="Pfam" id="PF01478"/>
    </source>
</evidence>
<feature type="domain" description="Prepilin type IV endopeptidase peptidase" evidence="2">
    <location>
        <begin position="7"/>
        <end position="108"/>
    </location>
</feature>
<dbReference type="RefSeq" id="WP_004623283.1">
    <property type="nucleotide sequence ID" value="NZ_AORV01000010.1"/>
</dbReference>
<keyword evidence="1" id="KW-0472">Membrane</keyword>
<dbReference type="EMBL" id="AORV01000010">
    <property type="protein sequence ID" value="EMS73953.1"/>
    <property type="molecule type" value="Genomic_DNA"/>
</dbReference>
<dbReference type="PATRIC" id="fig|1195236.3.peg.348"/>
<protein>
    <submittedName>
        <fullName evidence="3">Type IV leader peptidase family</fullName>
        <ecNumber evidence="3">3.4.23.43</ecNumber>
    </submittedName>
</protein>
<dbReference type="EC" id="3.4.23.43" evidence="3"/>
<dbReference type="AlphaFoldDB" id="S0FZJ1"/>
<name>S0FZJ1_RUMCE</name>
<reference evidence="3 4" key="1">
    <citation type="journal article" date="2013" name="Genome Announc.">
        <title>Draft Genome Sequence of the Cellulolytic, Mesophilic, Anaerobic Bacterium Clostridium termitidis Strain CT1112 (DSM 5398).</title>
        <authorList>
            <person name="Lal S."/>
            <person name="Ramachandran U."/>
            <person name="Zhang X."/>
            <person name="Munir R."/>
            <person name="Sparling R."/>
            <person name="Levin D.B."/>
        </authorList>
    </citation>
    <scope>NUCLEOTIDE SEQUENCE [LARGE SCALE GENOMIC DNA]</scope>
    <source>
        <strain evidence="3 4">CT1112</strain>
    </source>
</reference>
<dbReference type="InterPro" id="IPR000045">
    <property type="entry name" value="Prepilin_IV_endopep_pep"/>
</dbReference>
<keyword evidence="3" id="KW-0378">Hydrolase</keyword>
<dbReference type="Proteomes" id="UP000014155">
    <property type="component" value="Unassembled WGS sequence"/>
</dbReference>
<dbReference type="GO" id="GO:0004190">
    <property type="term" value="F:aspartic-type endopeptidase activity"/>
    <property type="evidence" value="ECO:0007669"/>
    <property type="project" value="UniProtKB-EC"/>
</dbReference>
<dbReference type="GO" id="GO:0016020">
    <property type="term" value="C:membrane"/>
    <property type="evidence" value="ECO:0007669"/>
    <property type="project" value="InterPro"/>
</dbReference>
<dbReference type="Pfam" id="PF01478">
    <property type="entry name" value="Peptidase_A24"/>
    <property type="match status" value="1"/>
</dbReference>
<dbReference type="Gene3D" id="1.20.120.1220">
    <property type="match status" value="1"/>
</dbReference>
<sequence length="170" mass="18089">MIRYSAMFVLLVFSIVSDLKTSKIKNVYVLISSFAGISINTYSSGAEGFRLSAAGMVLPVILLWSFFYLRLVGAGDIKLFSAIGALVGWKEGLCIMAYSILAAGVVSIVKLSGSGEFVKGFRALGTELKLFICGRGKHIIDLGGSSRHFIKLSPSVAVGAGILLLTKFAL</sequence>
<keyword evidence="1" id="KW-0812">Transmembrane</keyword>
<keyword evidence="1" id="KW-1133">Transmembrane helix</keyword>
<feature type="transmembrane region" description="Helical" evidence="1">
    <location>
        <begin position="51"/>
        <end position="69"/>
    </location>
</feature>
<proteinExistence type="predicted"/>
<gene>
    <name evidence="3" type="ORF">CTER_5546</name>
</gene>
<feature type="transmembrane region" description="Helical" evidence="1">
    <location>
        <begin position="27"/>
        <end position="44"/>
    </location>
</feature>
<dbReference type="STRING" id="1195236.CTER_5546"/>
<dbReference type="eggNOG" id="COG1989">
    <property type="taxonomic scope" value="Bacteria"/>
</dbReference>
<evidence type="ECO:0000256" key="1">
    <source>
        <dbReference type="SAM" id="Phobius"/>
    </source>
</evidence>